<reference evidence="2 3" key="1">
    <citation type="submission" date="2019-08" db="EMBL/GenBank/DDBJ databases">
        <title>Bioinformatics analysis of the strain L3 and L5.</title>
        <authorList>
            <person name="Li X."/>
        </authorList>
    </citation>
    <scope>NUCLEOTIDE SEQUENCE [LARGE SCALE GENOMIC DNA]</scope>
    <source>
        <strain evidence="2 3">L3</strain>
    </source>
</reference>
<dbReference type="InterPro" id="IPR026267">
    <property type="entry name" value="YgjV"/>
</dbReference>
<feature type="transmembrane region" description="Helical" evidence="1">
    <location>
        <begin position="79"/>
        <end position="96"/>
    </location>
</feature>
<keyword evidence="1" id="KW-0472">Membrane</keyword>
<dbReference type="PIRSF" id="PIRSF011443">
    <property type="entry name" value="YgjV"/>
    <property type="match status" value="1"/>
</dbReference>
<evidence type="ECO:0000313" key="3">
    <source>
        <dbReference type="Proteomes" id="UP000466024"/>
    </source>
</evidence>
<feature type="transmembrane region" description="Helical" evidence="1">
    <location>
        <begin position="34"/>
        <end position="67"/>
    </location>
</feature>
<dbReference type="AlphaFoldDB" id="A0A640WHG3"/>
<evidence type="ECO:0000256" key="1">
    <source>
        <dbReference type="SAM" id="Phobius"/>
    </source>
</evidence>
<accession>A0A640WHG3</accession>
<feature type="transmembrane region" description="Helical" evidence="1">
    <location>
        <begin position="7"/>
        <end position="28"/>
    </location>
</feature>
<dbReference type="Proteomes" id="UP000466024">
    <property type="component" value="Unassembled WGS sequence"/>
</dbReference>
<proteinExistence type="predicted"/>
<evidence type="ECO:0000313" key="2">
    <source>
        <dbReference type="EMBL" id="KAA0019749.1"/>
    </source>
</evidence>
<dbReference type="InterPro" id="IPR019629">
    <property type="entry name" value="Uncharacterised_HI1736/YgjV"/>
</dbReference>
<comment type="caution">
    <text evidence="2">The sequence shown here is derived from an EMBL/GenBank/DDBJ whole genome shotgun (WGS) entry which is preliminary data.</text>
</comment>
<feature type="transmembrane region" description="Helical" evidence="1">
    <location>
        <begin position="125"/>
        <end position="149"/>
    </location>
</feature>
<dbReference type="EMBL" id="VTPX01000002">
    <property type="protein sequence ID" value="KAA0019749.1"/>
    <property type="molecule type" value="Genomic_DNA"/>
</dbReference>
<gene>
    <name evidence="2" type="ORF">F0A16_05330</name>
</gene>
<sequence>MDAHSPIWIAAQIGGFVALGFIIAAFASRQDDRLLLYLIFANVAFAVHFLLFGEAVAAGMSVLVVVRIWLARRFPRRQPLMWLVLIATVAVAVATWHSWYDIFPLLAAVFGTLAMFLLRGLPMRVLLAGVALCWLANALIIGSIGGFIAELLALGTNLVTMWRIQRAKRRPQPG</sequence>
<protein>
    <submittedName>
        <fullName evidence="2">YgjV family protein</fullName>
    </submittedName>
</protein>
<dbReference type="Pfam" id="PF10688">
    <property type="entry name" value="Imp-YgjV"/>
    <property type="match status" value="1"/>
</dbReference>
<keyword evidence="1" id="KW-1133">Transmembrane helix</keyword>
<organism evidence="2 3">
    <name type="scientific">Salinicola corii</name>
    <dbReference type="NCBI Taxonomy" id="2606937"/>
    <lineage>
        <taxon>Bacteria</taxon>
        <taxon>Pseudomonadati</taxon>
        <taxon>Pseudomonadota</taxon>
        <taxon>Gammaproteobacteria</taxon>
        <taxon>Oceanospirillales</taxon>
        <taxon>Halomonadaceae</taxon>
        <taxon>Salinicola</taxon>
    </lineage>
</organism>
<keyword evidence="3" id="KW-1185">Reference proteome</keyword>
<feature type="transmembrane region" description="Helical" evidence="1">
    <location>
        <begin position="102"/>
        <end position="118"/>
    </location>
</feature>
<name>A0A640WHG3_9GAMM</name>
<keyword evidence="1" id="KW-0812">Transmembrane</keyword>
<dbReference type="RefSeq" id="WP_149434349.1">
    <property type="nucleotide sequence ID" value="NZ_VTPX01000002.1"/>
</dbReference>